<evidence type="ECO:0000313" key="3">
    <source>
        <dbReference type="Proteomes" id="UP000765509"/>
    </source>
</evidence>
<organism evidence="2 3">
    <name type="scientific">Austropuccinia psidii MF-1</name>
    <dbReference type="NCBI Taxonomy" id="1389203"/>
    <lineage>
        <taxon>Eukaryota</taxon>
        <taxon>Fungi</taxon>
        <taxon>Dikarya</taxon>
        <taxon>Basidiomycota</taxon>
        <taxon>Pucciniomycotina</taxon>
        <taxon>Pucciniomycetes</taxon>
        <taxon>Pucciniales</taxon>
        <taxon>Sphaerophragmiaceae</taxon>
        <taxon>Austropuccinia</taxon>
    </lineage>
</organism>
<gene>
    <name evidence="2" type="ORF">O181_047330</name>
</gene>
<name>A0A9Q3DQ11_9BASI</name>
<sequence>MNHLSHIDPYNISLPASVTDSSDYFKKAPEGICQSTTPTPPPQTTTSMNQSSSPKVAAPPITQPPSSPKVGGP</sequence>
<keyword evidence="3" id="KW-1185">Reference proteome</keyword>
<proteinExistence type="predicted"/>
<protein>
    <submittedName>
        <fullName evidence="2">Uncharacterized protein</fullName>
    </submittedName>
</protein>
<comment type="caution">
    <text evidence="2">The sequence shown here is derived from an EMBL/GenBank/DDBJ whole genome shotgun (WGS) entry which is preliminary data.</text>
</comment>
<evidence type="ECO:0000313" key="2">
    <source>
        <dbReference type="EMBL" id="MBW0507615.1"/>
    </source>
</evidence>
<dbReference type="Proteomes" id="UP000765509">
    <property type="component" value="Unassembled WGS sequence"/>
</dbReference>
<feature type="region of interest" description="Disordered" evidence="1">
    <location>
        <begin position="1"/>
        <end position="73"/>
    </location>
</feature>
<dbReference type="EMBL" id="AVOT02019820">
    <property type="protein sequence ID" value="MBW0507615.1"/>
    <property type="molecule type" value="Genomic_DNA"/>
</dbReference>
<evidence type="ECO:0000256" key="1">
    <source>
        <dbReference type="SAM" id="MobiDB-lite"/>
    </source>
</evidence>
<reference evidence="2" key="1">
    <citation type="submission" date="2021-03" db="EMBL/GenBank/DDBJ databases">
        <title>Draft genome sequence of rust myrtle Austropuccinia psidii MF-1, a brazilian biotype.</title>
        <authorList>
            <person name="Quecine M.C."/>
            <person name="Pachon D.M.R."/>
            <person name="Bonatelli M.L."/>
            <person name="Correr F.H."/>
            <person name="Franceschini L.M."/>
            <person name="Leite T.F."/>
            <person name="Margarido G.R.A."/>
            <person name="Almeida C.A."/>
            <person name="Ferrarezi J.A."/>
            <person name="Labate C.A."/>
        </authorList>
    </citation>
    <scope>NUCLEOTIDE SEQUENCE</scope>
    <source>
        <strain evidence="2">MF-1</strain>
    </source>
</reference>
<feature type="compositionally biased region" description="Low complexity" evidence="1">
    <location>
        <begin position="44"/>
        <end position="54"/>
    </location>
</feature>
<accession>A0A9Q3DQ11</accession>
<dbReference type="AlphaFoldDB" id="A0A9Q3DQ11"/>